<reference evidence="2 3" key="1">
    <citation type="submission" date="2024-09" db="EMBL/GenBank/DDBJ databases">
        <title>Chromosome-scale assembly of Riccia fluitans.</title>
        <authorList>
            <person name="Paukszto L."/>
            <person name="Sawicki J."/>
            <person name="Karawczyk K."/>
            <person name="Piernik-Szablinska J."/>
            <person name="Szczecinska M."/>
            <person name="Mazdziarz M."/>
        </authorList>
    </citation>
    <scope>NUCLEOTIDE SEQUENCE [LARGE SCALE GENOMIC DNA]</scope>
    <source>
        <strain evidence="2">Rf_01</strain>
        <tissue evidence="2">Aerial parts of the thallus</tissue>
    </source>
</reference>
<evidence type="ECO:0000313" key="2">
    <source>
        <dbReference type="EMBL" id="KAL2634664.1"/>
    </source>
</evidence>
<comment type="caution">
    <text evidence="2">The sequence shown here is derived from an EMBL/GenBank/DDBJ whole genome shotgun (WGS) entry which is preliminary data.</text>
</comment>
<evidence type="ECO:0000313" key="3">
    <source>
        <dbReference type="Proteomes" id="UP001605036"/>
    </source>
</evidence>
<gene>
    <name evidence="2" type="ORF">R1flu_006143</name>
</gene>
<protein>
    <submittedName>
        <fullName evidence="2">Uncharacterized protein</fullName>
    </submittedName>
</protein>
<feature type="compositionally biased region" description="Basic and acidic residues" evidence="1">
    <location>
        <begin position="62"/>
        <end position="71"/>
    </location>
</feature>
<dbReference type="Proteomes" id="UP001605036">
    <property type="component" value="Unassembled WGS sequence"/>
</dbReference>
<evidence type="ECO:0000256" key="1">
    <source>
        <dbReference type="SAM" id="MobiDB-lite"/>
    </source>
</evidence>
<dbReference type="EMBL" id="JBHFFA010000003">
    <property type="protein sequence ID" value="KAL2634664.1"/>
    <property type="molecule type" value="Genomic_DNA"/>
</dbReference>
<dbReference type="AlphaFoldDB" id="A0ABD1YW76"/>
<sequence length="77" mass="8554">MFTRGDHHPPSDSSAMLIWRRTSLECQNNPNNSEESSSYTFSGPQNRGSEKVSTRSCLARAGLERLQDPKKSQGKNG</sequence>
<feature type="region of interest" description="Disordered" evidence="1">
    <location>
        <begin position="1"/>
        <end position="77"/>
    </location>
</feature>
<organism evidence="2 3">
    <name type="scientific">Riccia fluitans</name>
    <dbReference type="NCBI Taxonomy" id="41844"/>
    <lineage>
        <taxon>Eukaryota</taxon>
        <taxon>Viridiplantae</taxon>
        <taxon>Streptophyta</taxon>
        <taxon>Embryophyta</taxon>
        <taxon>Marchantiophyta</taxon>
        <taxon>Marchantiopsida</taxon>
        <taxon>Marchantiidae</taxon>
        <taxon>Marchantiales</taxon>
        <taxon>Ricciaceae</taxon>
        <taxon>Riccia</taxon>
    </lineage>
</organism>
<keyword evidence="3" id="KW-1185">Reference proteome</keyword>
<name>A0ABD1YW76_9MARC</name>
<feature type="compositionally biased region" description="Low complexity" evidence="1">
    <location>
        <begin position="28"/>
        <end position="38"/>
    </location>
</feature>
<feature type="compositionally biased region" description="Basic and acidic residues" evidence="1">
    <location>
        <begin position="1"/>
        <end position="10"/>
    </location>
</feature>
<accession>A0ABD1YW76</accession>
<proteinExistence type="predicted"/>